<evidence type="ECO:0000256" key="3">
    <source>
        <dbReference type="ARBA" id="ARBA00022737"/>
    </source>
</evidence>
<evidence type="ECO:0000256" key="5">
    <source>
        <dbReference type="ARBA" id="ARBA00038253"/>
    </source>
</evidence>
<dbReference type="OrthoDB" id="9771844at2"/>
<dbReference type="GO" id="GO:0005737">
    <property type="term" value="C:cytoplasm"/>
    <property type="evidence" value="ECO:0007669"/>
    <property type="project" value="UniProtKB-SubCell"/>
</dbReference>
<dbReference type="Gene3D" id="1.25.40.10">
    <property type="entry name" value="Tetratricopeptide repeat domain"/>
    <property type="match status" value="2"/>
</dbReference>
<evidence type="ECO:0000256" key="6">
    <source>
        <dbReference type="SAM" id="Coils"/>
    </source>
</evidence>
<dbReference type="InterPro" id="IPR027417">
    <property type="entry name" value="P-loop_NTPase"/>
</dbReference>
<comment type="similarity">
    <text evidence="5">Belongs to the Rap family.</text>
</comment>
<proteinExistence type="inferred from homology"/>
<dbReference type="EMBL" id="CP040077">
    <property type="protein sequence ID" value="QCP49039.1"/>
    <property type="molecule type" value="Genomic_DNA"/>
</dbReference>
<accession>A0A4P8IT84</accession>
<dbReference type="InterPro" id="IPR025139">
    <property type="entry name" value="DUF4062"/>
</dbReference>
<gene>
    <name evidence="8" type="ORF">FAZ95_07470</name>
</gene>
<dbReference type="AlphaFoldDB" id="A0A4P8IT84"/>
<organism evidence="8 9">
    <name type="scientific">Trinickia violacea</name>
    <dbReference type="NCBI Taxonomy" id="2571746"/>
    <lineage>
        <taxon>Bacteria</taxon>
        <taxon>Pseudomonadati</taxon>
        <taxon>Pseudomonadota</taxon>
        <taxon>Betaproteobacteria</taxon>
        <taxon>Burkholderiales</taxon>
        <taxon>Burkholderiaceae</taxon>
        <taxon>Trinickia</taxon>
    </lineage>
</organism>
<feature type="coiled-coil region" evidence="6">
    <location>
        <begin position="648"/>
        <end position="675"/>
    </location>
</feature>
<evidence type="ECO:0000256" key="2">
    <source>
        <dbReference type="ARBA" id="ARBA00022490"/>
    </source>
</evidence>
<dbReference type="InterPro" id="IPR051476">
    <property type="entry name" value="Bac_ResReg_Asp_Phosphatase"/>
</dbReference>
<feature type="domain" description="DUF4062" evidence="7">
    <location>
        <begin position="15"/>
        <end position="99"/>
    </location>
</feature>
<protein>
    <submittedName>
        <fullName evidence="8">DUF4062 domain-containing protein</fullName>
    </submittedName>
</protein>
<keyword evidence="9" id="KW-1185">Reference proteome</keyword>
<evidence type="ECO:0000313" key="9">
    <source>
        <dbReference type="Proteomes" id="UP000298656"/>
    </source>
</evidence>
<dbReference type="KEGG" id="tvl:FAZ95_07470"/>
<name>A0A4P8IT84_9BURK</name>
<dbReference type="Proteomes" id="UP000298656">
    <property type="component" value="Chromosome 1"/>
</dbReference>
<dbReference type="SUPFAM" id="SSF48452">
    <property type="entry name" value="TPR-like"/>
    <property type="match status" value="2"/>
</dbReference>
<dbReference type="PANTHER" id="PTHR46630">
    <property type="entry name" value="TETRATRICOPEPTIDE REPEAT PROTEIN 29"/>
    <property type="match status" value="1"/>
</dbReference>
<evidence type="ECO:0000256" key="1">
    <source>
        <dbReference type="ARBA" id="ARBA00004496"/>
    </source>
</evidence>
<keyword evidence="3" id="KW-0677">Repeat</keyword>
<keyword evidence="6" id="KW-0175">Coiled coil</keyword>
<dbReference type="RefSeq" id="WP_137331870.1">
    <property type="nucleotide sequence ID" value="NZ_CP040077.1"/>
</dbReference>
<evidence type="ECO:0000313" key="8">
    <source>
        <dbReference type="EMBL" id="QCP49039.1"/>
    </source>
</evidence>
<keyword evidence="2" id="KW-0963">Cytoplasm</keyword>
<dbReference type="SUPFAM" id="SSF52540">
    <property type="entry name" value="P-loop containing nucleoside triphosphate hydrolases"/>
    <property type="match status" value="1"/>
</dbReference>
<reference evidence="8 9" key="1">
    <citation type="submission" date="2019-05" db="EMBL/GenBank/DDBJ databases">
        <title>Burkholderia sp. DHOD12, isolated from subtropical forest soil.</title>
        <authorList>
            <person name="Gao Z.-H."/>
            <person name="Qiu L.-H."/>
        </authorList>
    </citation>
    <scope>NUCLEOTIDE SEQUENCE [LARGE SCALE GENOMIC DNA]</scope>
    <source>
        <strain evidence="8 9">DHOD12</strain>
    </source>
</reference>
<dbReference type="Pfam" id="PF13271">
    <property type="entry name" value="DUF4062"/>
    <property type="match status" value="1"/>
</dbReference>
<comment type="subcellular location">
    <subcellularLocation>
        <location evidence="1">Cytoplasm</location>
    </subcellularLocation>
</comment>
<keyword evidence="4" id="KW-0802">TPR repeat</keyword>
<dbReference type="InterPro" id="IPR011990">
    <property type="entry name" value="TPR-like_helical_dom_sf"/>
</dbReference>
<evidence type="ECO:0000256" key="4">
    <source>
        <dbReference type="ARBA" id="ARBA00022803"/>
    </source>
</evidence>
<evidence type="ECO:0000259" key="7">
    <source>
        <dbReference type="Pfam" id="PF13271"/>
    </source>
</evidence>
<sequence>MNKPWRYQSTRDQLRIFVSSRIEECRREREVIRDAIRELRHQPILFEAIGSRPYPPRDLYLSRLSDSDVMVAIYRSGYGYIDLANDMKISGLEDEYRYALEEGIDTVYYVWRNREGREPRLAELIDEIGNGRTLVFYDEPEQLGEFVKRDLTAVITSRFLAATSQRGVLEEGARQILARAATHSATMAPRNEIKKRVLDALNDSYVVCLNGPRGAGKTTLAAQISEDLDGILLRATGLAPKEIFALCTVLVSGGDRDHVPSYSSLEGARLALASAWAEASSAKLVVDECDFVAELRAALVDGGGFARDKTLLFTSVGTSGDSPNIEIPALTAEEVELIVGNQFAETHVRTSEQFAGTPLDVQNALAFAARKPGALLPADVRGSAGEVLRYLALARTYVTADEILRLRADVEYSIDALTDDIQQFGPLVEDTARGYRLIDDSTIEAVMAELIARPQRHRFFATRLIQLAEDKGAIRLAYAIACKLNDESERKYVGGAIRESVRLGDMQNAIALVEQSLSWAIDEGSKSEVLHHMLSLVYPLEVVGNTVRAAAMLDQACEFARTLGEESLLLCEEVRVSANARRALSAADVEKLKQIRTRYAEKGNRFDEARVGLELSALYVSSKNYDDAVQILRPTLETFISLGDDYGADLAERNLASALSETDDAEEEAERLIQRIAARTKADPEARRQRAWLCNVLTRRMHSAKRFDEAEKLAREAISLAEELGDESLRAINLVNLGNIFRSKAAPEDAIEAYEAAALAASRCDRRDIQGDASRLVAQIYNDFDVVEGVSDRRHRAELYALSAVAMLRDSVYHDALARAYWELAEALEALGKMEDAVAAVFSSAHSFWQDRDFDNFGRGLLYATRIALPNHRAAYVRGLAFALDLDPKKLTESLLEDFLLLVPRILSVAPKAALIGMLGMHLEYAYSRLSLTLQRGFAQESVERLRQFSGTTEAGKERWRVLYAGIAVASVMKQSKQPYLHHRLAESVVNNVPDISFREEGDGSRGWTVVANMGRRITLSVSPLDVTPATSLACFVLAVFLKAFENELYSELIGSGTDVNELLIQVASIDAMPTDIRKVADDAVSLEEILSRQVCVASRRLGFEKNVPTYVFLASDFLEQVSVFGEGGHALELLLGLTLTEVVFQMLRGQVEMEAISPKIVSLLRKARP</sequence>
<dbReference type="PANTHER" id="PTHR46630:SF1">
    <property type="entry name" value="TETRATRICOPEPTIDE REPEAT PROTEIN 29"/>
    <property type="match status" value="1"/>
</dbReference>